<dbReference type="GO" id="GO:0000155">
    <property type="term" value="F:phosphorelay sensor kinase activity"/>
    <property type="evidence" value="ECO:0007669"/>
    <property type="project" value="InterPro"/>
</dbReference>
<dbReference type="CDD" id="cd06225">
    <property type="entry name" value="HAMP"/>
    <property type="match status" value="1"/>
</dbReference>
<dbReference type="InterPro" id="IPR050428">
    <property type="entry name" value="TCS_sensor_his_kinase"/>
</dbReference>
<protein>
    <recommendedName>
        <fullName evidence="3">histidine kinase</fullName>
        <ecNumber evidence="3">2.7.13.3</ecNumber>
    </recommendedName>
</protein>
<dbReference type="EMBL" id="BONY01000002">
    <property type="protein sequence ID" value="GIH02519.1"/>
    <property type="molecule type" value="Genomic_DNA"/>
</dbReference>
<dbReference type="Proteomes" id="UP000612899">
    <property type="component" value="Unassembled WGS sequence"/>
</dbReference>
<dbReference type="SMART" id="SM00388">
    <property type="entry name" value="HisKA"/>
    <property type="match status" value="1"/>
</dbReference>
<evidence type="ECO:0000313" key="14">
    <source>
        <dbReference type="EMBL" id="GIH02519.1"/>
    </source>
</evidence>
<dbReference type="Pfam" id="PF00512">
    <property type="entry name" value="HisKA"/>
    <property type="match status" value="1"/>
</dbReference>
<dbReference type="RefSeq" id="WP_203906455.1">
    <property type="nucleotide sequence ID" value="NZ_BONY01000002.1"/>
</dbReference>
<evidence type="ECO:0000256" key="6">
    <source>
        <dbReference type="ARBA" id="ARBA00022692"/>
    </source>
</evidence>
<keyword evidence="4" id="KW-0597">Phosphoprotein</keyword>
<dbReference type="PANTHER" id="PTHR45436">
    <property type="entry name" value="SENSOR HISTIDINE KINASE YKOH"/>
    <property type="match status" value="1"/>
</dbReference>
<dbReference type="InterPro" id="IPR005467">
    <property type="entry name" value="His_kinase_dom"/>
</dbReference>
<comment type="subcellular location">
    <subcellularLocation>
        <location evidence="2">Cell membrane</location>
    </subcellularLocation>
</comment>
<organism evidence="14 15">
    <name type="scientific">Rhizocola hellebori</name>
    <dbReference type="NCBI Taxonomy" id="1392758"/>
    <lineage>
        <taxon>Bacteria</taxon>
        <taxon>Bacillati</taxon>
        <taxon>Actinomycetota</taxon>
        <taxon>Actinomycetes</taxon>
        <taxon>Micromonosporales</taxon>
        <taxon>Micromonosporaceae</taxon>
        <taxon>Rhizocola</taxon>
    </lineage>
</organism>
<feature type="domain" description="HAMP" evidence="13">
    <location>
        <begin position="181"/>
        <end position="235"/>
    </location>
</feature>
<gene>
    <name evidence="14" type="ORF">Rhe02_05860</name>
</gene>
<dbReference type="CDD" id="cd00075">
    <property type="entry name" value="HATPase"/>
    <property type="match status" value="1"/>
</dbReference>
<dbReference type="AlphaFoldDB" id="A0A8J3Q2K5"/>
<evidence type="ECO:0000256" key="7">
    <source>
        <dbReference type="ARBA" id="ARBA00022777"/>
    </source>
</evidence>
<keyword evidence="9" id="KW-0902">Two-component regulatory system</keyword>
<dbReference type="PROSITE" id="PS50885">
    <property type="entry name" value="HAMP"/>
    <property type="match status" value="1"/>
</dbReference>
<evidence type="ECO:0000256" key="11">
    <source>
        <dbReference type="SAM" id="Phobius"/>
    </source>
</evidence>
<keyword evidence="5" id="KW-0808">Transferase</keyword>
<feature type="transmembrane region" description="Helical" evidence="11">
    <location>
        <begin position="157"/>
        <end position="179"/>
    </location>
</feature>
<dbReference type="Pfam" id="PF00672">
    <property type="entry name" value="HAMP"/>
    <property type="match status" value="1"/>
</dbReference>
<reference evidence="14" key="1">
    <citation type="submission" date="2021-01" db="EMBL/GenBank/DDBJ databases">
        <title>Whole genome shotgun sequence of Rhizocola hellebori NBRC 109834.</title>
        <authorList>
            <person name="Komaki H."/>
            <person name="Tamura T."/>
        </authorList>
    </citation>
    <scope>NUCLEOTIDE SEQUENCE</scope>
    <source>
        <strain evidence="14">NBRC 109834</strain>
    </source>
</reference>
<dbReference type="SMART" id="SM00387">
    <property type="entry name" value="HATPase_c"/>
    <property type="match status" value="1"/>
</dbReference>
<feature type="transmembrane region" description="Helical" evidence="11">
    <location>
        <begin position="7"/>
        <end position="31"/>
    </location>
</feature>
<dbReference type="CDD" id="cd00082">
    <property type="entry name" value="HisKA"/>
    <property type="match status" value="1"/>
</dbReference>
<evidence type="ECO:0000259" key="12">
    <source>
        <dbReference type="PROSITE" id="PS50109"/>
    </source>
</evidence>
<keyword evidence="6 11" id="KW-0812">Transmembrane</keyword>
<dbReference type="InterPro" id="IPR003661">
    <property type="entry name" value="HisK_dim/P_dom"/>
</dbReference>
<dbReference type="Gene3D" id="1.10.287.130">
    <property type="match status" value="1"/>
</dbReference>
<feature type="domain" description="Histidine kinase" evidence="12">
    <location>
        <begin position="250"/>
        <end position="461"/>
    </location>
</feature>
<keyword evidence="7 14" id="KW-0418">Kinase</keyword>
<dbReference type="GO" id="GO:0005886">
    <property type="term" value="C:plasma membrane"/>
    <property type="evidence" value="ECO:0007669"/>
    <property type="project" value="UniProtKB-SubCell"/>
</dbReference>
<keyword evidence="10 11" id="KW-0472">Membrane</keyword>
<keyword evidence="8 11" id="KW-1133">Transmembrane helix</keyword>
<dbReference type="PROSITE" id="PS50109">
    <property type="entry name" value="HIS_KIN"/>
    <property type="match status" value="1"/>
</dbReference>
<dbReference type="InterPro" id="IPR036890">
    <property type="entry name" value="HATPase_C_sf"/>
</dbReference>
<sequence length="469" mass="49161">MSIRARITWYGIGVVCLVLLVTSGLFGLLLIGSVPGSQDQELRDRAAGAAASVQAARELTVQTPLTPVDALAGKDIVVMVLDSQGAVLATTGLVDGAPLVVPADLLAQATQAGTAQRTLPAGGGLRVHVRPWQRADRSGYVVTAQAASRLRTDQAGVVVIIVIADFIALLAASVAIWLATGRALRPLRHLATTADEVGRSADLTRRLPPVKRLDHLGRLTASFNAMMDRLQHAHARLSTALAAQQRFTADASHELRTPLATIRSNAGFLRAHPDADPPDVAAAVSDIDLESQRMTRLVTDLLTLARADSSQPLSVGDVDVSALVADVAAQATRTHPGRRFHTQTAPARVRGDEDGLRRLLRILIDNAVAHTGEGGQIWMTLAATATTVSLQVADDGHGIPPDMHERIFGRFVRAHPGTHQEGTGLGLAIARSLAQAHHGRIWAGTNGSGGATFTVDLPAAGAPVGSSNS</sequence>
<dbReference type="InterPro" id="IPR004358">
    <property type="entry name" value="Sig_transdc_His_kin-like_C"/>
</dbReference>
<evidence type="ECO:0000256" key="4">
    <source>
        <dbReference type="ARBA" id="ARBA00022553"/>
    </source>
</evidence>
<evidence type="ECO:0000256" key="5">
    <source>
        <dbReference type="ARBA" id="ARBA00022679"/>
    </source>
</evidence>
<dbReference type="Pfam" id="PF02518">
    <property type="entry name" value="HATPase_c"/>
    <property type="match status" value="1"/>
</dbReference>
<accession>A0A8J3Q2K5</accession>
<evidence type="ECO:0000256" key="2">
    <source>
        <dbReference type="ARBA" id="ARBA00004236"/>
    </source>
</evidence>
<dbReference type="PANTHER" id="PTHR45436:SF5">
    <property type="entry name" value="SENSOR HISTIDINE KINASE TRCS"/>
    <property type="match status" value="1"/>
</dbReference>
<dbReference type="FunFam" id="1.10.287.130:FF:000001">
    <property type="entry name" value="Two-component sensor histidine kinase"/>
    <property type="match status" value="1"/>
</dbReference>
<dbReference type="Gene3D" id="6.10.340.10">
    <property type="match status" value="1"/>
</dbReference>
<evidence type="ECO:0000259" key="13">
    <source>
        <dbReference type="PROSITE" id="PS50885"/>
    </source>
</evidence>
<evidence type="ECO:0000313" key="15">
    <source>
        <dbReference type="Proteomes" id="UP000612899"/>
    </source>
</evidence>
<dbReference type="SUPFAM" id="SSF47384">
    <property type="entry name" value="Homodimeric domain of signal transducing histidine kinase"/>
    <property type="match status" value="1"/>
</dbReference>
<evidence type="ECO:0000256" key="10">
    <source>
        <dbReference type="ARBA" id="ARBA00023136"/>
    </source>
</evidence>
<evidence type="ECO:0000256" key="9">
    <source>
        <dbReference type="ARBA" id="ARBA00023012"/>
    </source>
</evidence>
<dbReference type="SUPFAM" id="SSF55874">
    <property type="entry name" value="ATPase domain of HSP90 chaperone/DNA topoisomerase II/histidine kinase"/>
    <property type="match status" value="1"/>
</dbReference>
<dbReference type="InterPro" id="IPR036097">
    <property type="entry name" value="HisK_dim/P_sf"/>
</dbReference>
<dbReference type="InterPro" id="IPR003594">
    <property type="entry name" value="HATPase_dom"/>
</dbReference>
<dbReference type="EC" id="2.7.13.3" evidence="3"/>
<dbReference type="PRINTS" id="PR00344">
    <property type="entry name" value="BCTRLSENSOR"/>
</dbReference>
<dbReference type="InterPro" id="IPR003660">
    <property type="entry name" value="HAMP_dom"/>
</dbReference>
<dbReference type="Gene3D" id="3.30.565.10">
    <property type="entry name" value="Histidine kinase-like ATPase, C-terminal domain"/>
    <property type="match status" value="1"/>
</dbReference>
<comment type="catalytic activity">
    <reaction evidence="1">
        <text>ATP + protein L-histidine = ADP + protein N-phospho-L-histidine.</text>
        <dbReference type="EC" id="2.7.13.3"/>
    </reaction>
</comment>
<name>A0A8J3Q2K5_9ACTN</name>
<evidence type="ECO:0000256" key="8">
    <source>
        <dbReference type="ARBA" id="ARBA00022989"/>
    </source>
</evidence>
<comment type="caution">
    <text evidence="14">The sequence shown here is derived from an EMBL/GenBank/DDBJ whole genome shotgun (WGS) entry which is preliminary data.</text>
</comment>
<evidence type="ECO:0000256" key="3">
    <source>
        <dbReference type="ARBA" id="ARBA00012438"/>
    </source>
</evidence>
<evidence type="ECO:0000256" key="1">
    <source>
        <dbReference type="ARBA" id="ARBA00000085"/>
    </source>
</evidence>
<dbReference type="SMART" id="SM00304">
    <property type="entry name" value="HAMP"/>
    <property type="match status" value="1"/>
</dbReference>
<keyword evidence="15" id="KW-1185">Reference proteome</keyword>
<dbReference type="SUPFAM" id="SSF158472">
    <property type="entry name" value="HAMP domain-like"/>
    <property type="match status" value="1"/>
</dbReference>
<proteinExistence type="predicted"/>